<organism evidence="1 2">
    <name type="scientific">Candidatus Fervidibacter japonicus</name>
    <dbReference type="NCBI Taxonomy" id="2035412"/>
    <lineage>
        <taxon>Bacteria</taxon>
        <taxon>Candidatus Fervidibacterota</taxon>
        <taxon>Candidatus Fervidibacter</taxon>
    </lineage>
</organism>
<reference evidence="2" key="1">
    <citation type="submission" date="2017-09" db="EMBL/GenBank/DDBJ databases">
        <title>Metaegenomics of thermophilic ammonia-oxidizing enrichment culture.</title>
        <authorList>
            <person name="Kato S."/>
            <person name="Suzuki K."/>
        </authorList>
    </citation>
    <scope>NUCLEOTIDE SEQUENCE [LARGE SCALE GENOMIC DNA]</scope>
</reference>
<protein>
    <submittedName>
        <fullName evidence="1">Uncharacterized protein</fullName>
    </submittedName>
</protein>
<comment type="caution">
    <text evidence="1">The sequence shown here is derived from an EMBL/GenBank/DDBJ whole genome shotgun (WGS) entry which is preliminary data.</text>
</comment>
<name>A0A2H5X8Q6_9BACT</name>
<evidence type="ECO:0000313" key="2">
    <source>
        <dbReference type="Proteomes" id="UP000236173"/>
    </source>
</evidence>
<dbReference type="EMBL" id="BEHT01000001">
    <property type="protein sequence ID" value="GBC97580.1"/>
    <property type="molecule type" value="Genomic_DNA"/>
</dbReference>
<dbReference type="Proteomes" id="UP000236173">
    <property type="component" value="Unassembled WGS sequence"/>
</dbReference>
<sequence>MHRYILVCFVVGWVFAIAGAQPPDKVTLRLHYQPGQTLVYEVDVDGKITVISEIGVATDLQFRGTLRQEQQVESVAEDGTAAVLITVNGTLRVDMGGNPAPGTPTAQQSNETTIPQTKLRMKIAPNGRVLEMQPVPSDKASDGGKATPPPMLQDPFQALTLGSGAISLLPVLLPDKPVKVGDSWDLTGTAQLPLPGGRSVPIAIKGMGKLAAVQTANDRPVAVADVRIEAPELGDAIVKVLPLKEMGIDMQAKGGTTTNGKHWFDLASGVLTRSEVTAETQLSTLIRMPENVGGSVLTLQSRTTLKTTTRLVEVRAPSKR</sequence>
<proteinExistence type="predicted"/>
<dbReference type="AlphaFoldDB" id="A0A2H5X8Q6"/>
<accession>A0A2H5X8Q6</accession>
<evidence type="ECO:0000313" key="1">
    <source>
        <dbReference type="EMBL" id="GBC97580.1"/>
    </source>
</evidence>
<gene>
    <name evidence="1" type="ORF">HRbin17_00067</name>
</gene>